<evidence type="ECO:0000313" key="1">
    <source>
        <dbReference type="EMBL" id="EIT86418.1"/>
    </source>
</evidence>
<dbReference type="Proteomes" id="UP000004080">
    <property type="component" value="Unassembled WGS sequence"/>
</dbReference>
<sequence length="132" mass="14656">MNKLLISYSQLIITNTDEEHSSFQWSDEDVKRGYSVQRGAVAIEAINNDESEIEVIVGSYLPSEKATVTYSLPFPVRADSIIVTSPGAVTLPFSVPKGTYQLHVEAIPLQQPTDDGLFPVRYQLYFDTNGSK</sequence>
<protein>
    <submittedName>
        <fullName evidence="1">Competence protein J</fullName>
    </submittedName>
</protein>
<dbReference type="STRING" id="1196324.A374_05621"/>
<evidence type="ECO:0000313" key="2">
    <source>
        <dbReference type="Proteomes" id="UP000004080"/>
    </source>
</evidence>
<reference evidence="1 2" key="1">
    <citation type="journal article" date="2012" name="J. Bacteriol.">
        <title>Genome of Bacillus macauensis ZFHKF-1, a Long-Chain-Forming Bacterium.</title>
        <authorList>
            <person name="Cai L."/>
            <person name="Zhang T."/>
        </authorList>
    </citation>
    <scope>NUCLEOTIDE SEQUENCE [LARGE SCALE GENOMIC DNA]</scope>
    <source>
        <strain evidence="1 2">ZFHKF-1</strain>
    </source>
</reference>
<dbReference type="RefSeq" id="WP_007201223.1">
    <property type="nucleotide sequence ID" value="NZ_AKKV01000021.1"/>
</dbReference>
<dbReference type="AlphaFoldDB" id="I8UHV9"/>
<dbReference type="PATRIC" id="fig|1196324.3.peg.1143"/>
<comment type="caution">
    <text evidence="1">The sequence shown here is derived from an EMBL/GenBank/DDBJ whole genome shotgun (WGS) entry which is preliminary data.</text>
</comment>
<proteinExistence type="predicted"/>
<dbReference type="Gene3D" id="2.60.34.30">
    <property type="entry name" value="Competence, DNA-entry nuclease inhibitor, ComJ"/>
    <property type="match status" value="1"/>
</dbReference>
<accession>I8UHV9</accession>
<organism evidence="1 2">
    <name type="scientific">Fictibacillus macauensis ZFHKF-1</name>
    <dbReference type="NCBI Taxonomy" id="1196324"/>
    <lineage>
        <taxon>Bacteria</taxon>
        <taxon>Bacillati</taxon>
        <taxon>Bacillota</taxon>
        <taxon>Bacilli</taxon>
        <taxon>Bacillales</taxon>
        <taxon>Fictibacillaceae</taxon>
        <taxon>Fictibacillus</taxon>
    </lineage>
</organism>
<dbReference type="eggNOG" id="ENOG502ZSTE">
    <property type="taxonomic scope" value="Bacteria"/>
</dbReference>
<gene>
    <name evidence="1" type="ORF">A374_05621</name>
</gene>
<name>I8UHV9_9BACL</name>
<dbReference type="InterPro" id="IPR020354">
    <property type="entry name" value="Competence_nuclease_inhibitor"/>
</dbReference>
<dbReference type="InterPro" id="IPR038691">
    <property type="entry name" value="ComJ_sf"/>
</dbReference>
<keyword evidence="2" id="KW-1185">Reference proteome</keyword>
<dbReference type="Pfam" id="PF11033">
    <property type="entry name" value="ComJ"/>
    <property type="match status" value="1"/>
</dbReference>
<dbReference type="EMBL" id="AKKV01000021">
    <property type="protein sequence ID" value="EIT86418.1"/>
    <property type="molecule type" value="Genomic_DNA"/>
</dbReference>